<dbReference type="Proteomes" id="UP000254518">
    <property type="component" value="Unassembled WGS sequence"/>
</dbReference>
<accession>A0ABX9HXE2</accession>
<dbReference type="Pfam" id="PF05598">
    <property type="entry name" value="DUF772"/>
    <property type="match status" value="1"/>
</dbReference>
<feature type="non-terminal residue" evidence="4">
    <location>
        <position position="1"/>
    </location>
</feature>
<gene>
    <name evidence="4" type="ORF">DFR66_1391</name>
</gene>
<comment type="caution">
    <text evidence="4">The sequence shown here is derived from an EMBL/GenBank/DDBJ whole genome shotgun (WGS) entry which is preliminary data.</text>
</comment>
<reference evidence="4 5" key="1">
    <citation type="submission" date="2018-07" db="EMBL/GenBank/DDBJ databases">
        <title>Genomic Encyclopedia of Type Strains, Phase IV (KMG-IV): sequencing the most valuable type-strain genomes for metagenomic binning, comparative biology and taxonomic classification.</title>
        <authorList>
            <person name="Goeker M."/>
        </authorList>
    </citation>
    <scope>NUCLEOTIDE SEQUENCE [LARGE SCALE GENOMIC DNA]</scope>
    <source>
        <strain evidence="4 5">DSM 19728</strain>
    </source>
</reference>
<organism evidence="4 5">
    <name type="scientific">Flavobacterium glaciei</name>
    <dbReference type="NCBI Taxonomy" id="386300"/>
    <lineage>
        <taxon>Bacteria</taxon>
        <taxon>Pseudomonadati</taxon>
        <taxon>Bacteroidota</taxon>
        <taxon>Flavobacteriia</taxon>
        <taxon>Flavobacteriales</taxon>
        <taxon>Flavobacteriaceae</taxon>
        <taxon>Flavobacterium</taxon>
    </lineage>
</organism>
<feature type="domain" description="Transposase InsH N-terminal" evidence="2">
    <location>
        <begin position="26"/>
        <end position="119"/>
    </location>
</feature>
<evidence type="ECO:0000256" key="1">
    <source>
        <dbReference type="SAM" id="Coils"/>
    </source>
</evidence>
<proteinExistence type="predicted"/>
<dbReference type="InterPro" id="IPR008490">
    <property type="entry name" value="Transposase_InsH_N"/>
</dbReference>
<dbReference type="InterPro" id="IPR025668">
    <property type="entry name" value="Tnp_DDE_dom"/>
</dbReference>
<feature type="domain" description="Transposase DDE" evidence="3">
    <location>
        <begin position="353"/>
        <end position="473"/>
    </location>
</feature>
<keyword evidence="5" id="KW-1185">Reference proteome</keyword>
<dbReference type="RefSeq" id="WP_242008694.1">
    <property type="nucleotide sequence ID" value="NZ_QQBA01000039.1"/>
</dbReference>
<dbReference type="PANTHER" id="PTHR33408:SF2">
    <property type="entry name" value="TRANSPOSASE DDE DOMAIN-CONTAINING PROTEIN"/>
    <property type="match status" value="1"/>
</dbReference>
<dbReference type="PANTHER" id="PTHR33408">
    <property type="entry name" value="TRANSPOSASE"/>
    <property type="match status" value="1"/>
</dbReference>
<dbReference type="InterPro" id="IPR047629">
    <property type="entry name" value="IS1182_transpos"/>
</dbReference>
<feature type="coiled-coil region" evidence="1">
    <location>
        <begin position="199"/>
        <end position="226"/>
    </location>
</feature>
<evidence type="ECO:0000259" key="3">
    <source>
        <dbReference type="Pfam" id="PF13751"/>
    </source>
</evidence>
<dbReference type="Pfam" id="PF13751">
    <property type="entry name" value="DDE_Tnp_1_6"/>
    <property type="match status" value="1"/>
</dbReference>
<keyword evidence="1" id="KW-0175">Coiled coil</keyword>
<evidence type="ECO:0000259" key="2">
    <source>
        <dbReference type="Pfam" id="PF05598"/>
    </source>
</evidence>
<dbReference type="EMBL" id="QQBA01000039">
    <property type="protein sequence ID" value="RDI48716.1"/>
    <property type="molecule type" value="Genomic_DNA"/>
</dbReference>
<protein>
    <submittedName>
        <fullName evidence="4">Transposase</fullName>
    </submittedName>
</protein>
<sequence length="528" mass="60595">IKRRFFVFLIMQHITGISRQQLRFSSLEDTISPDNQVRFIDAFVEYIDLSKLDFAVKTLKTEGRPSFNSKVFLKIYLYGYLNGVRSGRDLEKECLRNIEMQWLLEAIVPNYHSISDFRKNNPIALKKLFKLYVLFLKDADLIGCETIAIDGTKSRAHNSKKANFNQKKIDKHVDYIELKSQEYLDALEENDAKDNPAIIQNIQQKLDRLKGNKLRYEQLEEKLKASGEPQISTTDSDARALLVQGQVVEISFNLQAAVDAKHNLVVATHTINKNDRSALSAIALEAKENLGIETYTALVDKGYHNGKQIEICKQANITTIVAQPEQGKSNENGTTKAYLVAQFQYDQDTDTYTCPQGETLKTTGSWHKKTTDRDSYNFKKYRTPKCKECPVKNLCTSRAAGREIDRSQYANAVEENNKRYHANAQLYRKRQEINEHIFGTIKRQWGYNHTNLTGLEKVNGEHSLIMLVYNIKRSINILGVTELIAKLQKWNSPYKAKVLFLLKMRCLKLFLASLLFITNQRTSKISLA</sequence>
<dbReference type="NCBIfam" id="NF033551">
    <property type="entry name" value="transpos_IS1182"/>
    <property type="match status" value="1"/>
</dbReference>
<evidence type="ECO:0000313" key="5">
    <source>
        <dbReference type="Proteomes" id="UP000254518"/>
    </source>
</evidence>
<evidence type="ECO:0000313" key="4">
    <source>
        <dbReference type="EMBL" id="RDI48716.1"/>
    </source>
</evidence>
<name>A0ABX9HXE2_9FLAO</name>